<dbReference type="InterPro" id="IPR046186">
    <property type="entry name" value="DUF6214"/>
</dbReference>
<accession>A0ABV2YSG4</accession>
<proteinExistence type="predicted"/>
<feature type="compositionally biased region" description="Low complexity" evidence="1">
    <location>
        <begin position="237"/>
        <end position="251"/>
    </location>
</feature>
<name>A0ABV2YSG4_9ACTN</name>
<organism evidence="2 3">
    <name type="scientific">Streptomyces catenulae</name>
    <dbReference type="NCBI Taxonomy" id="66875"/>
    <lineage>
        <taxon>Bacteria</taxon>
        <taxon>Bacillati</taxon>
        <taxon>Actinomycetota</taxon>
        <taxon>Actinomycetes</taxon>
        <taxon>Kitasatosporales</taxon>
        <taxon>Streptomycetaceae</taxon>
        <taxon>Streptomyces</taxon>
    </lineage>
</organism>
<dbReference type="Proteomes" id="UP001550853">
    <property type="component" value="Unassembled WGS sequence"/>
</dbReference>
<dbReference type="RefSeq" id="WP_157847970.1">
    <property type="nucleotide sequence ID" value="NZ_JBEZVI010000001.1"/>
</dbReference>
<evidence type="ECO:0000256" key="1">
    <source>
        <dbReference type="SAM" id="MobiDB-lite"/>
    </source>
</evidence>
<sequence length="439" mass="44312">MSESDFYTVSERYEAQDARADWPAWELRGHGSAAPPRRGADDHPEGGHPLETAEAPPRLDPLEPWVSARLTFADGARIDVLVTVEDDGITVEDLRADPPLPLSGLATLAHWIEGPLDDACRIATGRTRRARPVPAPTADPSAVSGPRNGGTRGSGGSGRSGACGGTSSVADGLETGGATPPTGPDADPAATGRAAELPEGPTVEPVAAQAVEGATERPAETAPDPASEPPAGPPANDPLADPANPLLTDPANAPLTDPANAPLTDPAPGLAVAPTAEPEAASTAEPAPEPAAATGPTATTEPPIAPTPAWTADLHPDPAATPTADAAPAPSPAPDAETPTPDATGEPADRPAAPAADRTDDASPPTDPSAAPEGRALRGRSGDRSKAVAEAYRAAQRDGRDPVEAVMSATGRGRRRALRLIAGARDAGLLSPRHHKRPG</sequence>
<feature type="region of interest" description="Disordered" evidence="1">
    <location>
        <begin position="126"/>
        <end position="414"/>
    </location>
</feature>
<feature type="compositionally biased region" description="Gly residues" evidence="1">
    <location>
        <begin position="147"/>
        <end position="164"/>
    </location>
</feature>
<feature type="compositionally biased region" description="Low complexity" evidence="1">
    <location>
        <begin position="136"/>
        <end position="146"/>
    </location>
</feature>
<evidence type="ECO:0000313" key="3">
    <source>
        <dbReference type="Proteomes" id="UP001550853"/>
    </source>
</evidence>
<feature type="compositionally biased region" description="Low complexity" evidence="1">
    <location>
        <begin position="176"/>
        <end position="192"/>
    </location>
</feature>
<protein>
    <submittedName>
        <fullName evidence="2">DUF6214 family protein</fullName>
    </submittedName>
</protein>
<feature type="compositionally biased region" description="Pro residues" evidence="1">
    <location>
        <begin position="226"/>
        <end position="236"/>
    </location>
</feature>
<dbReference type="EMBL" id="JBEZVI010000001">
    <property type="protein sequence ID" value="MEU3708685.1"/>
    <property type="molecule type" value="Genomic_DNA"/>
</dbReference>
<keyword evidence="3" id="KW-1185">Reference proteome</keyword>
<feature type="compositionally biased region" description="Low complexity" evidence="1">
    <location>
        <begin position="271"/>
        <end position="372"/>
    </location>
</feature>
<evidence type="ECO:0000313" key="2">
    <source>
        <dbReference type="EMBL" id="MEU3708685.1"/>
    </source>
</evidence>
<reference evidence="2 3" key="1">
    <citation type="submission" date="2024-06" db="EMBL/GenBank/DDBJ databases">
        <title>The Natural Products Discovery Center: Release of the First 8490 Sequenced Strains for Exploring Actinobacteria Biosynthetic Diversity.</title>
        <authorList>
            <person name="Kalkreuter E."/>
            <person name="Kautsar S.A."/>
            <person name="Yang D."/>
            <person name="Bader C.D."/>
            <person name="Teijaro C.N."/>
            <person name="Fluegel L."/>
            <person name="Davis C.M."/>
            <person name="Simpson J.R."/>
            <person name="Lauterbach L."/>
            <person name="Steele A.D."/>
            <person name="Gui C."/>
            <person name="Meng S."/>
            <person name="Li G."/>
            <person name="Viehrig K."/>
            <person name="Ye F."/>
            <person name="Su P."/>
            <person name="Kiefer A.F."/>
            <person name="Nichols A."/>
            <person name="Cepeda A.J."/>
            <person name="Yan W."/>
            <person name="Fan B."/>
            <person name="Jiang Y."/>
            <person name="Adhikari A."/>
            <person name="Zheng C.-J."/>
            <person name="Schuster L."/>
            <person name="Cowan T.M."/>
            <person name="Smanski M.J."/>
            <person name="Chevrette M.G."/>
            <person name="De Carvalho L.P.S."/>
            <person name="Shen B."/>
        </authorList>
    </citation>
    <scope>NUCLEOTIDE SEQUENCE [LARGE SCALE GENOMIC DNA]</scope>
    <source>
        <strain evidence="2 3">NPDC033039</strain>
    </source>
</reference>
<feature type="compositionally biased region" description="Basic and acidic residues" evidence="1">
    <location>
        <begin position="38"/>
        <end position="48"/>
    </location>
</feature>
<comment type="caution">
    <text evidence="2">The sequence shown here is derived from an EMBL/GenBank/DDBJ whole genome shotgun (WGS) entry which is preliminary data.</text>
</comment>
<dbReference type="Pfam" id="PF19720">
    <property type="entry name" value="DUF6214"/>
    <property type="match status" value="2"/>
</dbReference>
<gene>
    <name evidence="2" type="ORF">AB0E61_01120</name>
</gene>
<feature type="region of interest" description="Disordered" evidence="1">
    <location>
        <begin position="20"/>
        <end position="60"/>
    </location>
</feature>